<feature type="region of interest" description="Disordered" evidence="1">
    <location>
        <begin position="1"/>
        <end position="60"/>
    </location>
</feature>
<accession>A0A6A7N143</accession>
<feature type="compositionally biased region" description="Basic and acidic residues" evidence="1">
    <location>
        <begin position="50"/>
        <end position="60"/>
    </location>
</feature>
<feature type="compositionally biased region" description="Polar residues" evidence="1">
    <location>
        <begin position="27"/>
        <end position="49"/>
    </location>
</feature>
<organism evidence="2 3">
    <name type="scientific">Rugamonas aquatica</name>
    <dbReference type="NCBI Taxonomy" id="2743357"/>
    <lineage>
        <taxon>Bacteria</taxon>
        <taxon>Pseudomonadati</taxon>
        <taxon>Pseudomonadota</taxon>
        <taxon>Betaproteobacteria</taxon>
        <taxon>Burkholderiales</taxon>
        <taxon>Oxalobacteraceae</taxon>
        <taxon>Telluria group</taxon>
        <taxon>Rugamonas</taxon>
    </lineage>
</organism>
<evidence type="ECO:0000313" key="3">
    <source>
        <dbReference type="Proteomes" id="UP000440498"/>
    </source>
</evidence>
<sequence>MSLKPGQNSGKDGGIYEEKGSRGGKTGNFSTIADNKTAPPTSKPGNTWDQVKRTPDSNKR</sequence>
<dbReference type="Proteomes" id="UP000440498">
    <property type="component" value="Unassembled WGS sequence"/>
</dbReference>
<evidence type="ECO:0000256" key="1">
    <source>
        <dbReference type="SAM" id="MobiDB-lite"/>
    </source>
</evidence>
<gene>
    <name evidence="2" type="ORF">GEV02_10745</name>
</gene>
<dbReference type="EMBL" id="WHUG01000003">
    <property type="protein sequence ID" value="MQA38630.1"/>
    <property type="molecule type" value="Genomic_DNA"/>
</dbReference>
<comment type="caution">
    <text evidence="2">The sequence shown here is derived from an EMBL/GenBank/DDBJ whole genome shotgun (WGS) entry which is preliminary data.</text>
</comment>
<dbReference type="AlphaFoldDB" id="A0A6A7N143"/>
<evidence type="ECO:0008006" key="4">
    <source>
        <dbReference type="Google" id="ProtNLM"/>
    </source>
</evidence>
<feature type="compositionally biased region" description="Polar residues" evidence="1">
    <location>
        <begin position="1"/>
        <end position="10"/>
    </location>
</feature>
<protein>
    <recommendedName>
        <fullName evidence="4">YjzC family protein</fullName>
    </recommendedName>
</protein>
<keyword evidence="3" id="KW-1185">Reference proteome</keyword>
<reference evidence="2 3" key="1">
    <citation type="submission" date="2019-10" db="EMBL/GenBank/DDBJ databases">
        <title>Two novel species isolated from a subtropical stream in China.</title>
        <authorList>
            <person name="Lu H."/>
        </authorList>
    </citation>
    <scope>NUCLEOTIDE SEQUENCE [LARGE SCALE GENOMIC DNA]</scope>
    <source>
        <strain evidence="2 3">FT29W</strain>
    </source>
</reference>
<name>A0A6A7N143_9BURK</name>
<evidence type="ECO:0000313" key="2">
    <source>
        <dbReference type="EMBL" id="MQA38630.1"/>
    </source>
</evidence>
<proteinExistence type="predicted"/>